<comment type="caution">
    <text evidence="1">The sequence shown here is derived from an EMBL/GenBank/DDBJ whole genome shotgun (WGS) entry which is preliminary data.</text>
</comment>
<dbReference type="Proteomes" id="UP000287651">
    <property type="component" value="Unassembled WGS sequence"/>
</dbReference>
<gene>
    <name evidence="1" type="ORF">B296_00015537</name>
</gene>
<proteinExistence type="predicted"/>
<evidence type="ECO:0000313" key="2">
    <source>
        <dbReference type="Proteomes" id="UP000287651"/>
    </source>
</evidence>
<dbReference type="EMBL" id="AMZH03001609">
    <property type="protein sequence ID" value="RRT78704.1"/>
    <property type="molecule type" value="Genomic_DNA"/>
</dbReference>
<name>A0A427AR33_ENSVE</name>
<accession>A0A427AR33</accession>
<protein>
    <submittedName>
        <fullName evidence="1">Uncharacterized protein</fullName>
    </submittedName>
</protein>
<reference evidence="1 2" key="1">
    <citation type="journal article" date="2014" name="Agronomy (Basel)">
        <title>A Draft Genome Sequence for Ensete ventricosum, the Drought-Tolerant Tree Against Hunger.</title>
        <authorList>
            <person name="Harrison J."/>
            <person name="Moore K.A."/>
            <person name="Paszkiewicz K."/>
            <person name="Jones T."/>
            <person name="Grant M."/>
            <person name="Ambacheew D."/>
            <person name="Muzemil S."/>
            <person name="Studholme D.J."/>
        </authorList>
    </citation>
    <scope>NUCLEOTIDE SEQUENCE [LARGE SCALE GENOMIC DNA]</scope>
</reference>
<dbReference type="AlphaFoldDB" id="A0A427AR33"/>
<sequence>MSSTATAMTTQVKKQYLDYGCSFTLATRTWRMFSINPERRKMRPKGTAIGTAATAMGDSIEEKQARNGGFPLLRCHFYAGVLQSGRPVALALSCLQPPAGRVTVAGQPVASVLPCRRPSADKGTAMLLIVRCQVRCRLIGTECLLESIGTRCPLGLVGISALPADLTKARLASDLHLT</sequence>
<evidence type="ECO:0000313" key="1">
    <source>
        <dbReference type="EMBL" id="RRT78704.1"/>
    </source>
</evidence>
<organism evidence="1 2">
    <name type="scientific">Ensete ventricosum</name>
    <name type="common">Abyssinian banana</name>
    <name type="synonym">Musa ensete</name>
    <dbReference type="NCBI Taxonomy" id="4639"/>
    <lineage>
        <taxon>Eukaryota</taxon>
        <taxon>Viridiplantae</taxon>
        <taxon>Streptophyta</taxon>
        <taxon>Embryophyta</taxon>
        <taxon>Tracheophyta</taxon>
        <taxon>Spermatophyta</taxon>
        <taxon>Magnoliopsida</taxon>
        <taxon>Liliopsida</taxon>
        <taxon>Zingiberales</taxon>
        <taxon>Musaceae</taxon>
        <taxon>Ensete</taxon>
    </lineage>
</organism>